<dbReference type="AlphaFoldDB" id="A0A1L9URN5"/>
<evidence type="ECO:0000313" key="3">
    <source>
        <dbReference type="Proteomes" id="UP000184499"/>
    </source>
</evidence>
<organism evidence="2 3">
    <name type="scientific">Aspergillus brasiliensis (strain CBS 101740 / IMI 381727 / IBT 21946)</name>
    <dbReference type="NCBI Taxonomy" id="767769"/>
    <lineage>
        <taxon>Eukaryota</taxon>
        <taxon>Fungi</taxon>
        <taxon>Dikarya</taxon>
        <taxon>Ascomycota</taxon>
        <taxon>Pezizomycotina</taxon>
        <taxon>Eurotiomycetes</taxon>
        <taxon>Eurotiomycetidae</taxon>
        <taxon>Eurotiales</taxon>
        <taxon>Aspergillaceae</taxon>
        <taxon>Aspergillus</taxon>
        <taxon>Aspergillus subgen. Circumdati</taxon>
    </lineage>
</organism>
<sequence>MNTNTTTNSKNGIEISPHLLSKYPFLLSPLSSLPTIHYPTYTDFGVGAYIFTSKSQHHQNNTNSDPRTNSDPHLLLLHRSPTDSYPLHWESPGGGADPSLDDTLVSALCREVVEETGLQVTKVVDLVAVDEWSKLLPGGQGEKKVIKWGFLVEVAETDSVKLNPEEHCAFRWVDEEELRGAIGDGDIEGERMKFIGDQGRNLLKAFEVFRGWYTSSSSEEEEKEEEKTHVEC</sequence>
<reference evidence="3" key="1">
    <citation type="journal article" date="2017" name="Genome Biol.">
        <title>Comparative genomics reveals high biological diversity and specific adaptations in the industrially and medically important fungal genus Aspergillus.</title>
        <authorList>
            <person name="de Vries R.P."/>
            <person name="Riley R."/>
            <person name="Wiebenga A."/>
            <person name="Aguilar-Osorio G."/>
            <person name="Amillis S."/>
            <person name="Uchima C.A."/>
            <person name="Anderluh G."/>
            <person name="Asadollahi M."/>
            <person name="Askin M."/>
            <person name="Barry K."/>
            <person name="Battaglia E."/>
            <person name="Bayram O."/>
            <person name="Benocci T."/>
            <person name="Braus-Stromeyer S.A."/>
            <person name="Caldana C."/>
            <person name="Canovas D."/>
            <person name="Cerqueira G.C."/>
            <person name="Chen F."/>
            <person name="Chen W."/>
            <person name="Choi C."/>
            <person name="Clum A."/>
            <person name="Dos Santos R.A."/>
            <person name="Damasio A.R."/>
            <person name="Diallinas G."/>
            <person name="Emri T."/>
            <person name="Fekete E."/>
            <person name="Flipphi M."/>
            <person name="Freyberg S."/>
            <person name="Gallo A."/>
            <person name="Gournas C."/>
            <person name="Habgood R."/>
            <person name="Hainaut M."/>
            <person name="Harispe M.L."/>
            <person name="Henrissat B."/>
            <person name="Hilden K.S."/>
            <person name="Hope R."/>
            <person name="Hossain A."/>
            <person name="Karabika E."/>
            <person name="Karaffa L."/>
            <person name="Karanyi Z."/>
            <person name="Krasevec N."/>
            <person name="Kuo A."/>
            <person name="Kusch H."/>
            <person name="LaButti K."/>
            <person name="Lagendijk E.L."/>
            <person name="Lapidus A."/>
            <person name="Levasseur A."/>
            <person name="Lindquist E."/>
            <person name="Lipzen A."/>
            <person name="Logrieco A.F."/>
            <person name="MacCabe A."/>
            <person name="Maekelae M.R."/>
            <person name="Malavazi I."/>
            <person name="Melin P."/>
            <person name="Meyer V."/>
            <person name="Mielnichuk N."/>
            <person name="Miskei M."/>
            <person name="Molnar A.P."/>
            <person name="Mule G."/>
            <person name="Ngan C.Y."/>
            <person name="Orejas M."/>
            <person name="Orosz E."/>
            <person name="Ouedraogo J.P."/>
            <person name="Overkamp K.M."/>
            <person name="Park H.-S."/>
            <person name="Perrone G."/>
            <person name="Piumi F."/>
            <person name="Punt P.J."/>
            <person name="Ram A.F."/>
            <person name="Ramon A."/>
            <person name="Rauscher S."/>
            <person name="Record E."/>
            <person name="Riano-Pachon D.M."/>
            <person name="Robert V."/>
            <person name="Roehrig J."/>
            <person name="Ruller R."/>
            <person name="Salamov A."/>
            <person name="Salih N.S."/>
            <person name="Samson R.A."/>
            <person name="Sandor E."/>
            <person name="Sanguinetti M."/>
            <person name="Schuetze T."/>
            <person name="Sepcic K."/>
            <person name="Shelest E."/>
            <person name="Sherlock G."/>
            <person name="Sophianopoulou V."/>
            <person name="Squina F.M."/>
            <person name="Sun H."/>
            <person name="Susca A."/>
            <person name="Todd R.B."/>
            <person name="Tsang A."/>
            <person name="Unkles S.E."/>
            <person name="van de Wiele N."/>
            <person name="van Rossen-Uffink D."/>
            <person name="Oliveira J.V."/>
            <person name="Vesth T.C."/>
            <person name="Visser J."/>
            <person name="Yu J.-H."/>
            <person name="Zhou M."/>
            <person name="Andersen M.R."/>
            <person name="Archer D.B."/>
            <person name="Baker S.E."/>
            <person name="Benoit I."/>
            <person name="Brakhage A.A."/>
            <person name="Braus G.H."/>
            <person name="Fischer R."/>
            <person name="Frisvad J.C."/>
            <person name="Goldman G.H."/>
            <person name="Houbraken J."/>
            <person name="Oakley B."/>
            <person name="Pocsi I."/>
            <person name="Scazzocchio C."/>
            <person name="Seiboth B."/>
            <person name="vanKuyk P.A."/>
            <person name="Wortman J."/>
            <person name="Dyer P.S."/>
            <person name="Grigoriev I.V."/>
        </authorList>
    </citation>
    <scope>NUCLEOTIDE SEQUENCE [LARGE SCALE GENOMIC DNA]</scope>
    <source>
        <strain evidence="3">CBS 101740 / IMI 381727 / IBT 21946</strain>
    </source>
</reference>
<name>A0A1L9URN5_ASPBC</name>
<accession>A0A1L9URN5</accession>
<dbReference type="OrthoDB" id="276276at2759"/>
<dbReference type="Proteomes" id="UP000184499">
    <property type="component" value="Unassembled WGS sequence"/>
</dbReference>
<dbReference type="SUPFAM" id="SSF55811">
    <property type="entry name" value="Nudix"/>
    <property type="match status" value="1"/>
</dbReference>
<dbReference type="Gene3D" id="3.90.79.10">
    <property type="entry name" value="Nucleoside Triphosphate Pyrophosphohydrolase"/>
    <property type="match status" value="1"/>
</dbReference>
<proteinExistence type="predicted"/>
<dbReference type="InterPro" id="IPR015797">
    <property type="entry name" value="NUDIX_hydrolase-like_dom_sf"/>
</dbReference>
<evidence type="ECO:0000313" key="2">
    <source>
        <dbReference type="EMBL" id="OJJ74398.1"/>
    </source>
</evidence>
<dbReference type="PANTHER" id="PTHR43736:SF1">
    <property type="entry name" value="DIHYDRONEOPTERIN TRIPHOSPHATE DIPHOSPHATASE"/>
    <property type="match status" value="1"/>
</dbReference>
<dbReference type="RefSeq" id="XP_067481646.1">
    <property type="nucleotide sequence ID" value="XM_067620570.1"/>
</dbReference>
<dbReference type="GeneID" id="93573058"/>
<dbReference type="PROSITE" id="PS51462">
    <property type="entry name" value="NUDIX"/>
    <property type="match status" value="1"/>
</dbReference>
<protein>
    <recommendedName>
        <fullName evidence="1">Nudix hydrolase domain-containing protein</fullName>
    </recommendedName>
</protein>
<dbReference type="PANTHER" id="PTHR43736">
    <property type="entry name" value="ADP-RIBOSE PYROPHOSPHATASE"/>
    <property type="match status" value="1"/>
</dbReference>
<keyword evidence="3" id="KW-1185">Reference proteome</keyword>
<feature type="domain" description="Nudix hydrolase" evidence="1">
    <location>
        <begin position="41"/>
        <end position="195"/>
    </location>
</feature>
<dbReference type="VEuPathDB" id="FungiDB:ASPBRDRAFT_193117"/>
<dbReference type="OMA" id="DSLPGYW"/>
<dbReference type="Pfam" id="PF00293">
    <property type="entry name" value="NUDIX"/>
    <property type="match status" value="1"/>
</dbReference>
<dbReference type="InterPro" id="IPR000086">
    <property type="entry name" value="NUDIX_hydrolase_dom"/>
</dbReference>
<dbReference type="CDD" id="cd02883">
    <property type="entry name" value="NUDIX_Hydrolase"/>
    <property type="match status" value="1"/>
</dbReference>
<evidence type="ECO:0000259" key="1">
    <source>
        <dbReference type="PROSITE" id="PS51462"/>
    </source>
</evidence>
<dbReference type="EMBL" id="KV878681">
    <property type="protein sequence ID" value="OJJ74398.1"/>
    <property type="molecule type" value="Genomic_DNA"/>
</dbReference>
<gene>
    <name evidence="2" type="ORF">ASPBRDRAFT_193117</name>
</gene>